<dbReference type="Pfam" id="PF13570">
    <property type="entry name" value="Beta-prop_ACSF4"/>
    <property type="match status" value="1"/>
</dbReference>
<dbReference type="InterPro" id="IPR052091">
    <property type="entry name" value="Beta-ala_Activ/Resist"/>
</dbReference>
<evidence type="ECO:0000259" key="2">
    <source>
        <dbReference type="Pfam" id="PF13570"/>
    </source>
</evidence>
<keyword evidence="4" id="KW-1185">Reference proteome</keyword>
<organism evidence="3 4">
    <name type="scientific">Syncephalis pseudoplumigaleata</name>
    <dbReference type="NCBI Taxonomy" id="1712513"/>
    <lineage>
        <taxon>Eukaryota</taxon>
        <taxon>Fungi</taxon>
        <taxon>Fungi incertae sedis</taxon>
        <taxon>Zoopagomycota</taxon>
        <taxon>Zoopagomycotina</taxon>
        <taxon>Zoopagomycetes</taxon>
        <taxon>Zoopagales</taxon>
        <taxon>Piptocephalidaceae</taxon>
        <taxon>Syncephalis</taxon>
    </lineage>
</organism>
<dbReference type="InterPro" id="IPR011047">
    <property type="entry name" value="Quinoprotein_ADH-like_sf"/>
</dbReference>
<dbReference type="PANTHER" id="PTHR44394:SF1">
    <property type="entry name" value="BETA-ALANINE-ACTIVATING ENZYME"/>
    <property type="match status" value="1"/>
</dbReference>
<dbReference type="OrthoDB" id="2157762at2759"/>
<protein>
    <submittedName>
        <fullName evidence="3">Quinon protein alcohol dehydrogenase-like superfamily</fullName>
    </submittedName>
</protein>
<accession>A0A4P9Z481</accession>
<reference evidence="4" key="1">
    <citation type="journal article" date="2018" name="Nat. Microbiol.">
        <title>Leveraging single-cell genomics to expand the fungal tree of life.</title>
        <authorList>
            <person name="Ahrendt S.R."/>
            <person name="Quandt C.A."/>
            <person name="Ciobanu D."/>
            <person name="Clum A."/>
            <person name="Salamov A."/>
            <person name="Andreopoulos B."/>
            <person name="Cheng J.F."/>
            <person name="Woyke T."/>
            <person name="Pelin A."/>
            <person name="Henrissat B."/>
            <person name="Reynolds N.K."/>
            <person name="Benny G.L."/>
            <person name="Smith M.E."/>
            <person name="James T.Y."/>
            <person name="Grigoriev I.V."/>
        </authorList>
    </citation>
    <scope>NUCLEOTIDE SEQUENCE [LARGE SCALE GENOMIC DNA]</scope>
    <source>
        <strain evidence="4">Benny S71-1</strain>
    </source>
</reference>
<evidence type="ECO:0000313" key="4">
    <source>
        <dbReference type="Proteomes" id="UP000278143"/>
    </source>
</evidence>
<dbReference type="InterPro" id="IPR002372">
    <property type="entry name" value="PQQ_rpt_dom"/>
</dbReference>
<feature type="domain" description="AMP-dependent synthetase/ligase" evidence="1">
    <location>
        <begin position="52"/>
        <end position="219"/>
    </location>
</feature>
<name>A0A4P9Z481_9FUNG</name>
<feature type="domain" description="Pyrrolo-quinoline quinone repeat" evidence="2">
    <location>
        <begin position="477"/>
        <end position="793"/>
    </location>
</feature>
<dbReference type="PANTHER" id="PTHR44394">
    <property type="entry name" value="BETA-ALANINE-ACTIVATING ENZYME"/>
    <property type="match status" value="1"/>
</dbReference>
<sequence length="795" mass="84727">MPAFSKLNSLPLRGPASLTEVAHISTAQSVRLAGWLAGWDDALLSDYSCGGGGGQLVVVPSTIRRAPHLLAEIVAATEVTLLMMTPSLFMSLEPSFVEQVLRGVATSVADIVLGGEAFPTGWLAARSDHADTKQKRKRMRMGRSGPGDVHAPVSKPRLWNIYGTTECSVWATLHRVDLAAEAIEGTPIGVPLTGIALSISAVEESRQRDGETWGELVIRVDGRRCCRVGHGREPMHVLSLQPDVDNSRASALTMARLVAFLQLKRHATGASADAASQDIDAAYYVAMGGTSVEAVRIIHTLWGTFIDKLYECVSEVCAMHDSHDHARHHIDVPATSAIRVDEHELNSADLPALYLVAGSVIKRASAVSIAASTATSLSSSNGRVRWRIDLGKCVDASPIAARYHHASSPAGDRRVAWIGSHAGLMAAVDIDQGTLLWQTQLPDRIESSAGVSGDGKHVIVGNCASICLAHTPAAYSHPLWNVGCYDGRLYVMEALTGRLINRFTTGAMIKSSPCVDPLSGRVWFGSYDGHLYCVRIRREASTCALEGRLNCQAPLFASCAIDPVHRIAIAATLHGDVWAVDVTPPPCTERDSTAPLAVIWRSRPGHLANDNDAVDHDTPYFSTPAIDADRGRVLIGNANGHLYCFSISQGECLWRCNSGGPIFSSPCLWRDRVVVGTHAGGLLCCSVDAGHRLWQTSLPPSADGAASANVVPVYASPFLLVDDAAKCGRVVAASIDGRLWIGDMEQGAFAPWIQLPGEVFSSPIVIGTDSAGTTSSAPCILVGCRDNGFYAIQAS</sequence>
<dbReference type="Gene3D" id="3.40.50.980">
    <property type="match status" value="1"/>
</dbReference>
<dbReference type="Gene3D" id="2.130.10.10">
    <property type="entry name" value="YVTN repeat-like/Quinoprotein amine dehydrogenase"/>
    <property type="match status" value="2"/>
</dbReference>
<evidence type="ECO:0000259" key="1">
    <source>
        <dbReference type="Pfam" id="PF00501"/>
    </source>
</evidence>
<dbReference type="GO" id="GO:0043041">
    <property type="term" value="P:amino acid activation for nonribosomal peptide biosynthetic process"/>
    <property type="evidence" value="ECO:0007669"/>
    <property type="project" value="TreeGrafter"/>
</dbReference>
<dbReference type="SUPFAM" id="SSF50998">
    <property type="entry name" value="Quinoprotein alcohol dehydrogenase-like"/>
    <property type="match status" value="2"/>
</dbReference>
<dbReference type="SUPFAM" id="SSF56801">
    <property type="entry name" value="Acetyl-CoA synthetase-like"/>
    <property type="match status" value="1"/>
</dbReference>
<proteinExistence type="predicted"/>
<dbReference type="EMBL" id="KZ989219">
    <property type="protein sequence ID" value="RKP27367.1"/>
    <property type="molecule type" value="Genomic_DNA"/>
</dbReference>
<dbReference type="Pfam" id="PF00501">
    <property type="entry name" value="AMP-binding"/>
    <property type="match status" value="1"/>
</dbReference>
<dbReference type="InterPro" id="IPR015943">
    <property type="entry name" value="WD40/YVTN_repeat-like_dom_sf"/>
</dbReference>
<dbReference type="AlphaFoldDB" id="A0A4P9Z481"/>
<dbReference type="SMART" id="SM00564">
    <property type="entry name" value="PQQ"/>
    <property type="match status" value="5"/>
</dbReference>
<dbReference type="Proteomes" id="UP000278143">
    <property type="component" value="Unassembled WGS sequence"/>
</dbReference>
<gene>
    <name evidence="3" type="ORF">SYNPS1DRAFT_26972</name>
</gene>
<dbReference type="InterPro" id="IPR000873">
    <property type="entry name" value="AMP-dep_synth/lig_dom"/>
</dbReference>
<evidence type="ECO:0000313" key="3">
    <source>
        <dbReference type="EMBL" id="RKP27367.1"/>
    </source>
</evidence>
<dbReference type="InterPro" id="IPR018391">
    <property type="entry name" value="PQQ_b-propeller_rpt"/>
</dbReference>